<comment type="caution">
    <text evidence="2">The sequence shown here is derived from an EMBL/GenBank/DDBJ whole genome shotgun (WGS) entry which is preliminary data.</text>
</comment>
<keyword evidence="2" id="KW-0121">Carboxypeptidase</keyword>
<accession>A0A432M9P4</accession>
<gene>
    <name evidence="2" type="ORF">EKH80_07510</name>
</gene>
<keyword evidence="2" id="KW-0378">Hydrolase</keyword>
<dbReference type="OrthoDB" id="9098565at2"/>
<dbReference type="GO" id="GO:0004180">
    <property type="term" value="F:carboxypeptidase activity"/>
    <property type="evidence" value="ECO:0007669"/>
    <property type="project" value="UniProtKB-KW"/>
</dbReference>
<dbReference type="EMBL" id="RYYV01000004">
    <property type="protein sequence ID" value="RUL77708.1"/>
    <property type="molecule type" value="Genomic_DNA"/>
</dbReference>
<keyword evidence="3" id="KW-1185">Reference proteome</keyword>
<keyword evidence="2" id="KW-0645">Protease</keyword>
<evidence type="ECO:0000313" key="3">
    <source>
        <dbReference type="Proteomes" id="UP000274358"/>
    </source>
</evidence>
<feature type="domain" description="DUF6795" evidence="1">
    <location>
        <begin position="13"/>
        <end position="119"/>
    </location>
</feature>
<dbReference type="InterPro" id="IPR046474">
    <property type="entry name" value="DUF6795"/>
</dbReference>
<protein>
    <submittedName>
        <fullName evidence="2">Carboxypeptidase regulatory-like domain-containing protein</fullName>
    </submittedName>
</protein>
<dbReference type="AlphaFoldDB" id="A0A432M9P4"/>
<reference evidence="2 3" key="1">
    <citation type="submission" date="2018-12" db="EMBL/GenBank/DDBJ databases">
        <title>Dyella dinghuensis sp. nov. DHOA06 and Dyella choica sp. nov. 4M-K27, isolated from forest soil.</title>
        <authorList>
            <person name="Qiu L.-H."/>
            <person name="Gao Z.-H."/>
        </authorList>
    </citation>
    <scope>NUCLEOTIDE SEQUENCE [LARGE SCALE GENOMIC DNA]</scope>
    <source>
        <strain evidence="2 3">4M-K27</strain>
    </source>
</reference>
<name>A0A432M9P4_9GAMM</name>
<evidence type="ECO:0000313" key="2">
    <source>
        <dbReference type="EMBL" id="RUL77708.1"/>
    </source>
</evidence>
<sequence>MGTSDRWVLFSEVHGTVLKDGKPVQGAELVAKAEWSDNDADNPTQHTVTDEKGQFSFPALERKRGFLHRFLPTQPMVHQTIVIKYQGVEYEAWMHGKADYEPNTELDGRPLNFVCELTSKPEATGTHYGICKPV</sequence>
<dbReference type="Proteomes" id="UP000274358">
    <property type="component" value="Unassembled WGS sequence"/>
</dbReference>
<dbReference type="Pfam" id="PF20598">
    <property type="entry name" value="DUF6795"/>
    <property type="match status" value="1"/>
</dbReference>
<proteinExistence type="predicted"/>
<organism evidence="2 3">
    <name type="scientific">Dyella choica</name>
    <dbReference type="NCBI Taxonomy" id="1927959"/>
    <lineage>
        <taxon>Bacteria</taxon>
        <taxon>Pseudomonadati</taxon>
        <taxon>Pseudomonadota</taxon>
        <taxon>Gammaproteobacteria</taxon>
        <taxon>Lysobacterales</taxon>
        <taxon>Rhodanobacteraceae</taxon>
        <taxon>Dyella</taxon>
    </lineage>
</organism>
<evidence type="ECO:0000259" key="1">
    <source>
        <dbReference type="Pfam" id="PF20598"/>
    </source>
</evidence>